<feature type="repeat" description="PPR" evidence="3">
    <location>
        <begin position="786"/>
        <end position="820"/>
    </location>
</feature>
<feature type="repeat" description="PPR" evidence="3">
    <location>
        <begin position="751"/>
        <end position="785"/>
    </location>
</feature>
<dbReference type="Proteomes" id="UP000030645">
    <property type="component" value="Unassembled WGS sequence"/>
</dbReference>
<evidence type="ECO:0000256" key="1">
    <source>
        <dbReference type="ARBA" id="ARBA00007626"/>
    </source>
</evidence>
<protein>
    <recommendedName>
        <fullName evidence="6">Pentacotripeptide-repeat region of PRORP domain-containing protein</fullName>
    </recommendedName>
</protein>
<dbReference type="GO" id="GO:0010019">
    <property type="term" value="P:chloroplast-nucleus signaling pathway"/>
    <property type="evidence" value="ECO:0007669"/>
    <property type="project" value="TreeGrafter"/>
</dbReference>
<feature type="repeat" description="PPR" evidence="3">
    <location>
        <begin position="856"/>
        <end position="890"/>
    </location>
</feature>
<evidence type="ECO:0000313" key="4">
    <source>
        <dbReference type="EMBL" id="EXB30979.1"/>
    </source>
</evidence>
<dbReference type="GO" id="GO:0031930">
    <property type="term" value="P:mitochondria-nucleus signaling pathway"/>
    <property type="evidence" value="ECO:0007669"/>
    <property type="project" value="TreeGrafter"/>
</dbReference>
<accession>W9QEP2</accession>
<proteinExistence type="inferred from homology"/>
<sequence>MLYSKTPPLQTLLKRGFTPTLKPLNQFLTFLFQARKFKLIIHLFSQANSNGITGNSETHSIFTWALLNLRKYKEAEQFMKTHMVKSSDFWNTRLWDTLIRGFCTDKKDPEKALIVLKEYQKIRGIILPSSFTLCSLIHGFSSKGDMSRAIEVLELMSEVQYPFDNFVCSSVLAGFCQIGRPEFAVRFFENAVSSEALKPNVVTYTALVGALCKLGRVNEVHDLVFRMEKEGVECDAVFFSSWICGYISEGLLTEVFQRNRHMVKKGISPDIVSYTVLVDGFAKLGDVEKAVGFLEKMRNGGLGPNLVTFTAIMLGFCRKGKLDEAFKVLKMVEDLGIEVDEFMYATLIDGCCMKGDFDCVFDLLDEMEKRGISPSIVTYNIVINGLCKFGRMAEAEEVSKGVIGDTITYSTLLHGYGKEENITGILETKKRLEEAGVHMDVVMCNILIKALFMVGAFEDAYMLYKGMPEKNLSPDSVTCCTMIHGYCKVGRIDEALEIFNEFRSTTISAVAVYDCLIRGLCNKGMADLAIDVFIELNEKDFPLDLGVYMMLIKLVMEEKGAPGISNLLLTLDNTKPEVYDILCNKAISFLCKRRHPSAAFEVLMVMQAKGSILTSKSYYLIIKGLVTSGNKWLSLAVLNNFIKEYGMAEPRVGKIVAFYLCLKDVNSARLFLEKMNVNSATVTLPRTLFKQLVKDGRVLDAYKLVVEIEDNLPVMDVYDYTYVAHGLCKEGYISEALDLLTFAKRKGIALNIVSYNMVISALCRQGCLVEAFRLFDSLEKVDLIPSEVTYAILVGALCREQFLLDATQLFKRMLFMGYKPDICVYNSLIDGYSRNGQMDEALKLVHDLEVKGLIPDEFTVSALINGCCHKGDMEGALEYFFKFKRNGISPDFLGFMYLIRGLYTKGRMEETRTAIREMLQSESAMELINKVDTEEEAESLESLLICLCEQGSIKEAVTVLNEVASIYFPPRIFSPHLNGSHILQKRHDNESFGSVSSDSLTYPEGSDLPLQSFDTKGKMIGKDLNHLERRSQFRDFNSYYSIVASLCSRGEVQKASYLAKELFPKFEFIVRFWGRAQDLSIMAVLVGSNSVNHKTFAHQVLDVKGLILLIEMELHTFSTIESPKIKSLQLVSNRDVIGAETGVASYIANLYQDRPRWRLELLHALYKNSNKTTFKQVMSMAFIKVASVYEGRRNWYTLALALEITFRRREIEREKHGNRAEESDKLLTSLKIERFLVQLL</sequence>
<feature type="repeat" description="PPR" evidence="3">
    <location>
        <begin position="235"/>
        <end position="269"/>
    </location>
</feature>
<feature type="repeat" description="PPR" evidence="3">
    <location>
        <begin position="821"/>
        <end position="855"/>
    </location>
</feature>
<feature type="repeat" description="PPR" evidence="3">
    <location>
        <begin position="440"/>
        <end position="474"/>
    </location>
</feature>
<evidence type="ECO:0000313" key="5">
    <source>
        <dbReference type="Proteomes" id="UP000030645"/>
    </source>
</evidence>
<feature type="repeat" description="PPR" evidence="3">
    <location>
        <begin position="475"/>
        <end position="509"/>
    </location>
</feature>
<dbReference type="InterPro" id="IPR002885">
    <property type="entry name" value="PPR_rpt"/>
</dbReference>
<keyword evidence="2" id="KW-0677">Repeat</keyword>
<feature type="repeat" description="PPR" evidence="3">
    <location>
        <begin position="305"/>
        <end position="339"/>
    </location>
</feature>
<evidence type="ECO:0008006" key="6">
    <source>
        <dbReference type="Google" id="ProtNLM"/>
    </source>
</evidence>
<reference evidence="5" key="1">
    <citation type="submission" date="2013-01" db="EMBL/GenBank/DDBJ databases">
        <title>Draft Genome Sequence of a Mulberry Tree, Morus notabilis C.K. Schneid.</title>
        <authorList>
            <person name="He N."/>
            <person name="Zhao S."/>
        </authorList>
    </citation>
    <scope>NUCLEOTIDE SEQUENCE</scope>
</reference>
<dbReference type="Pfam" id="PF01535">
    <property type="entry name" value="PPR"/>
    <property type="match status" value="5"/>
</dbReference>
<dbReference type="AlphaFoldDB" id="W9QEP2"/>
<dbReference type="InterPro" id="IPR011990">
    <property type="entry name" value="TPR-like_helical_dom_sf"/>
</dbReference>
<feature type="repeat" description="PPR" evidence="3">
    <location>
        <begin position="270"/>
        <end position="304"/>
    </location>
</feature>
<name>W9QEP2_9ROSA</name>
<dbReference type="PANTHER" id="PTHR47936">
    <property type="entry name" value="PPR_LONG DOMAIN-CONTAINING PROTEIN"/>
    <property type="match status" value="1"/>
</dbReference>
<dbReference type="PANTHER" id="PTHR47936:SF1">
    <property type="entry name" value="PENTATRICOPEPTIDE REPEAT-CONTAINING PROTEIN GUN1, CHLOROPLASTIC"/>
    <property type="match status" value="1"/>
</dbReference>
<dbReference type="EMBL" id="KE343500">
    <property type="protein sequence ID" value="EXB30979.1"/>
    <property type="molecule type" value="Genomic_DNA"/>
</dbReference>
<feature type="repeat" description="PPR" evidence="3">
    <location>
        <begin position="375"/>
        <end position="409"/>
    </location>
</feature>
<dbReference type="STRING" id="981085.W9QEP2"/>
<dbReference type="Gene3D" id="1.25.40.10">
    <property type="entry name" value="Tetratricopeptide repeat domain"/>
    <property type="match status" value="6"/>
</dbReference>
<gene>
    <name evidence="4" type="ORF">L484_016839</name>
</gene>
<feature type="repeat" description="PPR" evidence="3">
    <location>
        <begin position="200"/>
        <end position="234"/>
    </location>
</feature>
<evidence type="ECO:0000256" key="2">
    <source>
        <dbReference type="ARBA" id="ARBA00022737"/>
    </source>
</evidence>
<evidence type="ECO:0000256" key="3">
    <source>
        <dbReference type="PROSITE-ProRule" id="PRU00708"/>
    </source>
</evidence>
<comment type="similarity">
    <text evidence="1">Belongs to the PPR family. P subfamily.</text>
</comment>
<feature type="repeat" description="PPR" evidence="3">
    <location>
        <begin position="340"/>
        <end position="374"/>
    </location>
</feature>
<dbReference type="GO" id="GO:0009507">
    <property type="term" value="C:chloroplast"/>
    <property type="evidence" value="ECO:0007669"/>
    <property type="project" value="TreeGrafter"/>
</dbReference>
<dbReference type="PROSITE" id="PS51375">
    <property type="entry name" value="PPR"/>
    <property type="match status" value="14"/>
</dbReference>
<dbReference type="Pfam" id="PF13041">
    <property type="entry name" value="PPR_2"/>
    <property type="match status" value="6"/>
</dbReference>
<dbReference type="NCBIfam" id="TIGR00756">
    <property type="entry name" value="PPR"/>
    <property type="match status" value="12"/>
</dbReference>
<feature type="repeat" description="PPR" evidence="3">
    <location>
        <begin position="164"/>
        <end position="199"/>
    </location>
</feature>
<dbReference type="eggNOG" id="KOG4197">
    <property type="taxonomic scope" value="Eukaryota"/>
</dbReference>
<feature type="repeat" description="PPR" evidence="3">
    <location>
        <begin position="716"/>
        <end position="750"/>
    </location>
</feature>
<organism evidence="4 5">
    <name type="scientific">Morus notabilis</name>
    <dbReference type="NCBI Taxonomy" id="981085"/>
    <lineage>
        <taxon>Eukaryota</taxon>
        <taxon>Viridiplantae</taxon>
        <taxon>Streptophyta</taxon>
        <taxon>Embryophyta</taxon>
        <taxon>Tracheophyta</taxon>
        <taxon>Spermatophyta</taxon>
        <taxon>Magnoliopsida</taxon>
        <taxon>eudicotyledons</taxon>
        <taxon>Gunneridae</taxon>
        <taxon>Pentapetalae</taxon>
        <taxon>rosids</taxon>
        <taxon>fabids</taxon>
        <taxon>Rosales</taxon>
        <taxon>Moraceae</taxon>
        <taxon>Moreae</taxon>
        <taxon>Morus</taxon>
    </lineage>
</organism>
<keyword evidence="5" id="KW-1185">Reference proteome</keyword>